<protein>
    <recommendedName>
        <fullName evidence="1">non-specific serine/threonine protein kinase</fullName>
        <ecNumber evidence="1">2.7.11.1</ecNumber>
    </recommendedName>
</protein>
<gene>
    <name evidence="3" type="ORF">PILCRDRAFT_767144</name>
</gene>
<organism evidence="3 4">
    <name type="scientific">Piloderma croceum (strain F 1598)</name>
    <dbReference type="NCBI Taxonomy" id="765440"/>
    <lineage>
        <taxon>Eukaryota</taxon>
        <taxon>Fungi</taxon>
        <taxon>Dikarya</taxon>
        <taxon>Basidiomycota</taxon>
        <taxon>Agaricomycotina</taxon>
        <taxon>Agaricomycetes</taxon>
        <taxon>Agaricomycetidae</taxon>
        <taxon>Atheliales</taxon>
        <taxon>Atheliaceae</taxon>
        <taxon>Piloderma</taxon>
    </lineage>
</organism>
<proteinExistence type="predicted"/>
<dbReference type="InterPro" id="IPR050235">
    <property type="entry name" value="CK1_Ser-Thr_kinase"/>
</dbReference>
<reference evidence="4" key="2">
    <citation type="submission" date="2015-01" db="EMBL/GenBank/DDBJ databases">
        <title>Evolutionary Origins and Diversification of the Mycorrhizal Mutualists.</title>
        <authorList>
            <consortium name="DOE Joint Genome Institute"/>
            <consortium name="Mycorrhizal Genomics Consortium"/>
            <person name="Kohler A."/>
            <person name="Kuo A."/>
            <person name="Nagy L.G."/>
            <person name="Floudas D."/>
            <person name="Copeland A."/>
            <person name="Barry K.W."/>
            <person name="Cichocki N."/>
            <person name="Veneault-Fourrey C."/>
            <person name="LaButti K."/>
            <person name="Lindquist E.A."/>
            <person name="Lipzen A."/>
            <person name="Lundell T."/>
            <person name="Morin E."/>
            <person name="Murat C."/>
            <person name="Riley R."/>
            <person name="Ohm R."/>
            <person name="Sun H."/>
            <person name="Tunlid A."/>
            <person name="Henrissat B."/>
            <person name="Grigoriev I.V."/>
            <person name="Hibbett D.S."/>
            <person name="Martin F."/>
        </authorList>
    </citation>
    <scope>NUCLEOTIDE SEQUENCE [LARGE SCALE GENOMIC DNA]</scope>
    <source>
        <strain evidence="4">F 1598</strain>
    </source>
</reference>
<dbReference type="InParanoid" id="A0A0C3GDD7"/>
<dbReference type="SUPFAM" id="SSF56112">
    <property type="entry name" value="Protein kinase-like (PK-like)"/>
    <property type="match status" value="1"/>
</dbReference>
<dbReference type="EMBL" id="KN832974">
    <property type="protein sequence ID" value="KIM89719.1"/>
    <property type="molecule type" value="Genomic_DNA"/>
</dbReference>
<evidence type="ECO:0000259" key="2">
    <source>
        <dbReference type="PROSITE" id="PS50011"/>
    </source>
</evidence>
<dbReference type="InterPro" id="IPR011009">
    <property type="entry name" value="Kinase-like_dom_sf"/>
</dbReference>
<reference evidence="3 4" key="1">
    <citation type="submission" date="2014-04" db="EMBL/GenBank/DDBJ databases">
        <authorList>
            <consortium name="DOE Joint Genome Institute"/>
            <person name="Kuo A."/>
            <person name="Tarkka M."/>
            <person name="Buscot F."/>
            <person name="Kohler A."/>
            <person name="Nagy L.G."/>
            <person name="Floudas D."/>
            <person name="Copeland A."/>
            <person name="Barry K.W."/>
            <person name="Cichocki N."/>
            <person name="Veneault-Fourrey C."/>
            <person name="LaButti K."/>
            <person name="Lindquist E.A."/>
            <person name="Lipzen A."/>
            <person name="Lundell T."/>
            <person name="Morin E."/>
            <person name="Murat C."/>
            <person name="Sun H."/>
            <person name="Tunlid A."/>
            <person name="Henrissat B."/>
            <person name="Grigoriev I.V."/>
            <person name="Hibbett D.S."/>
            <person name="Martin F."/>
            <person name="Nordberg H.P."/>
            <person name="Cantor M.N."/>
            <person name="Hua S.X."/>
        </authorList>
    </citation>
    <scope>NUCLEOTIDE SEQUENCE [LARGE SCALE GENOMIC DNA]</scope>
    <source>
        <strain evidence="3 4">F 1598</strain>
    </source>
</reference>
<sequence length="403" mass="45941">MVSADDMYSVGEQFSGGAYGHIHEGRIPNAILKQHCATRSHMIHVAVKKSHTAHWIDHLMLRHEACALLLLSGHDGFPQVYAWGRSQWFEYLYMDRLGPCLSQALVKFGGYYPYNLRSGLLLMSQMLDILKYLHSRNIIHRDVKPDNLLFGHPSGKRAEKLHLIDFGLAIYYRDPVSKLHRPLQEKQKMVGTMHYASSNLLQGISSSRRDDLESLAYTFLWILRGKLPWDGLGNSSVKKLKATMTGSVLFGGLPSELAEFYDYVRGLEYNEDPDYDRWHGIFHNLLDPYTGAEEPFNFASSRNFEDVDDHLIDGPADWPKVSNSNPVEDNDEEDCGNCQYRYHTGFMPNSSWPNPVGVKEEDLFGDEDQMLKGRVDIVSTPPSILEGGYVDVVYPEYEEMVLI</sequence>
<evidence type="ECO:0000313" key="3">
    <source>
        <dbReference type="EMBL" id="KIM89719.1"/>
    </source>
</evidence>
<dbReference type="InterPro" id="IPR000719">
    <property type="entry name" value="Prot_kinase_dom"/>
</dbReference>
<dbReference type="Pfam" id="PF00069">
    <property type="entry name" value="Pkinase"/>
    <property type="match status" value="1"/>
</dbReference>
<dbReference type="Gene3D" id="1.10.510.10">
    <property type="entry name" value="Transferase(Phosphotransferase) domain 1"/>
    <property type="match status" value="1"/>
</dbReference>
<dbReference type="OrthoDB" id="5579860at2759"/>
<evidence type="ECO:0000256" key="1">
    <source>
        <dbReference type="ARBA" id="ARBA00012513"/>
    </source>
</evidence>
<evidence type="ECO:0000313" key="4">
    <source>
        <dbReference type="Proteomes" id="UP000054166"/>
    </source>
</evidence>
<dbReference type="InterPro" id="IPR008271">
    <property type="entry name" value="Ser/Thr_kinase_AS"/>
</dbReference>
<dbReference type="SMART" id="SM00220">
    <property type="entry name" value="S_TKc"/>
    <property type="match status" value="1"/>
</dbReference>
<dbReference type="HOGENOM" id="CLU_019279_2_0_1"/>
<name>A0A0C3GDD7_PILCF</name>
<dbReference type="GO" id="GO:0005524">
    <property type="term" value="F:ATP binding"/>
    <property type="evidence" value="ECO:0007669"/>
    <property type="project" value="InterPro"/>
</dbReference>
<keyword evidence="4" id="KW-1185">Reference proteome</keyword>
<dbReference type="EC" id="2.7.11.1" evidence="1"/>
<feature type="domain" description="Protein kinase" evidence="2">
    <location>
        <begin position="8"/>
        <end position="286"/>
    </location>
</feature>
<dbReference type="GO" id="GO:0004674">
    <property type="term" value="F:protein serine/threonine kinase activity"/>
    <property type="evidence" value="ECO:0007669"/>
    <property type="project" value="UniProtKB-EC"/>
</dbReference>
<dbReference type="Proteomes" id="UP000054166">
    <property type="component" value="Unassembled WGS sequence"/>
</dbReference>
<dbReference type="PROSITE" id="PS00108">
    <property type="entry name" value="PROTEIN_KINASE_ST"/>
    <property type="match status" value="1"/>
</dbReference>
<dbReference type="STRING" id="765440.A0A0C3GDD7"/>
<dbReference type="PROSITE" id="PS50011">
    <property type="entry name" value="PROTEIN_KINASE_DOM"/>
    <property type="match status" value="1"/>
</dbReference>
<dbReference type="AlphaFoldDB" id="A0A0C3GDD7"/>
<dbReference type="PANTHER" id="PTHR11909">
    <property type="entry name" value="CASEIN KINASE-RELATED"/>
    <property type="match status" value="1"/>
</dbReference>
<accession>A0A0C3GDD7</accession>